<feature type="region of interest" description="Disordered" evidence="1">
    <location>
        <begin position="442"/>
        <end position="472"/>
    </location>
</feature>
<evidence type="ECO:0000259" key="2">
    <source>
        <dbReference type="Pfam" id="PF16761"/>
    </source>
</evidence>
<dbReference type="PANTHER" id="PTHR38046:SF1">
    <property type="entry name" value="CRYPTIC LOCI REGULATOR 2"/>
    <property type="match status" value="1"/>
</dbReference>
<comment type="caution">
    <text evidence="3">The sequence shown here is derived from an EMBL/GenBank/DDBJ whole genome shotgun (WGS) entry which is preliminary data.</text>
</comment>
<dbReference type="OrthoDB" id="2421327at2759"/>
<dbReference type="Proteomes" id="UP000283269">
    <property type="component" value="Unassembled WGS sequence"/>
</dbReference>
<sequence length="821" mass="90518">MRHLADAGISLPANPEYLDFPRTDGDAGTWPPNTTRIVDHEGQVNYYEHVPLEHAQSIRWRMAIGDAVGLKLNLPVGPKYVFRDFPDGYRLYDHNKGPQKAPRHDLYLFGPIKKRFRSVNEFIPHAVWLMGNSSEDCECKYCGKVRKPQREITASMSNILRTTPTLSPMPKSKIHRDKGKGRERDDISRRIPLGPRDTKVYAAVQRTIKPIKPSTGVLPQPMLVERANDLRAMNSTTSMQFRRWFRDGEVVWCALNPPILAPDGTDNGCIEFWPGVIEEIRLKTLPVPRDMPGSSANGKGASQSRSPQAGSSTMQIDPPTENDQIGTILQNSDEPLPWTVRQSTRYKVQLLGVSHSHIIDDTQSLPYQAYMPSEQLIANMTMFPIEKLNFNKDSLLKFNPCPGDTPPNFFESVSAYATALQIASIISSTWCLTDDYTIRYSAPPTPKSSPKSTQRPFTPPQSASAPPLQSSSQIAPPMTLAAAIEAAGRHNTEVTNNTPFYKNVTSVDPTLSARQAQKIFDHVLGVPPPPSNLAQTRFQGLWWGAERIWTNDFIRLKVPRRTMGPKGGPYILPASGPGKSSTEQWLGQGKDPSELGAGTRGVFLRLDGLVTVDVVSDRGVIKKEARVCGMLYELADADWDDPEENGSANTLDESASQGQQQQPPAAGPSAINPILGNGATIMPNTQSPISGPAQGNELPQPPVGYKFRPIISPGHEFVGAMGLISGRYYPRILSHPKTTLRVQAALSRSAEHGGLTGFDNLWALEGLSGGYYNSVDPHRYKKSRVAMMQDADKQALDELQAYVRAKTETKNGDAMEVDVIE</sequence>
<name>A0A409XM64_PSICY</name>
<proteinExistence type="predicted"/>
<dbReference type="AlphaFoldDB" id="A0A409XM64"/>
<evidence type="ECO:0000256" key="1">
    <source>
        <dbReference type="SAM" id="MobiDB-lite"/>
    </source>
</evidence>
<organism evidence="3 4">
    <name type="scientific">Psilocybe cyanescens</name>
    <dbReference type="NCBI Taxonomy" id="93625"/>
    <lineage>
        <taxon>Eukaryota</taxon>
        <taxon>Fungi</taxon>
        <taxon>Dikarya</taxon>
        <taxon>Basidiomycota</taxon>
        <taxon>Agaricomycotina</taxon>
        <taxon>Agaricomycetes</taxon>
        <taxon>Agaricomycetidae</taxon>
        <taxon>Agaricales</taxon>
        <taxon>Agaricineae</taxon>
        <taxon>Strophariaceae</taxon>
        <taxon>Psilocybe</taxon>
    </lineage>
</organism>
<keyword evidence="4" id="KW-1185">Reference proteome</keyword>
<accession>A0A409XM64</accession>
<protein>
    <recommendedName>
        <fullName evidence="2">Cryptic loci regulator 2 N-terminal domain-containing protein</fullName>
    </recommendedName>
</protein>
<feature type="region of interest" description="Disordered" evidence="1">
    <location>
        <begin position="567"/>
        <end position="593"/>
    </location>
</feature>
<dbReference type="STRING" id="93625.A0A409XM64"/>
<feature type="compositionally biased region" description="Low complexity" evidence="1">
    <location>
        <begin position="654"/>
        <end position="670"/>
    </location>
</feature>
<dbReference type="Pfam" id="PF16761">
    <property type="entry name" value="Clr2_transil"/>
    <property type="match status" value="1"/>
</dbReference>
<reference evidence="3 4" key="1">
    <citation type="journal article" date="2018" name="Evol. Lett.">
        <title>Horizontal gene cluster transfer increased hallucinogenic mushroom diversity.</title>
        <authorList>
            <person name="Reynolds H.T."/>
            <person name="Vijayakumar V."/>
            <person name="Gluck-Thaler E."/>
            <person name="Korotkin H.B."/>
            <person name="Matheny P.B."/>
            <person name="Slot J.C."/>
        </authorList>
    </citation>
    <scope>NUCLEOTIDE SEQUENCE [LARGE SCALE GENOMIC DNA]</scope>
    <source>
        <strain evidence="3 4">2631</strain>
    </source>
</reference>
<dbReference type="PANTHER" id="PTHR38046">
    <property type="entry name" value="CRYPTIC LOCI REGULATOR 2"/>
    <property type="match status" value="1"/>
</dbReference>
<feature type="compositionally biased region" description="Basic and acidic residues" evidence="1">
    <location>
        <begin position="180"/>
        <end position="189"/>
    </location>
</feature>
<dbReference type="InParanoid" id="A0A409XM64"/>
<dbReference type="GO" id="GO:0031934">
    <property type="term" value="C:mating-type region heterochromatin"/>
    <property type="evidence" value="ECO:0007669"/>
    <property type="project" value="TreeGrafter"/>
</dbReference>
<gene>
    <name evidence="3" type="ORF">CVT25_000748</name>
</gene>
<feature type="region of interest" description="Disordered" evidence="1">
    <location>
        <begin position="638"/>
        <end position="670"/>
    </location>
</feature>
<dbReference type="GO" id="GO:0070824">
    <property type="term" value="C:SHREC complex"/>
    <property type="evidence" value="ECO:0007669"/>
    <property type="project" value="InterPro"/>
</dbReference>
<feature type="region of interest" description="Disordered" evidence="1">
    <location>
        <begin position="162"/>
        <end position="191"/>
    </location>
</feature>
<dbReference type="GO" id="GO:0030466">
    <property type="term" value="P:silent mating-type cassette heterochromatin formation"/>
    <property type="evidence" value="ECO:0007669"/>
    <property type="project" value="TreeGrafter"/>
</dbReference>
<evidence type="ECO:0000313" key="3">
    <source>
        <dbReference type="EMBL" id="PPQ91873.1"/>
    </source>
</evidence>
<evidence type="ECO:0000313" key="4">
    <source>
        <dbReference type="Proteomes" id="UP000283269"/>
    </source>
</evidence>
<dbReference type="EMBL" id="NHYD01001227">
    <property type="protein sequence ID" value="PPQ91873.1"/>
    <property type="molecule type" value="Genomic_DNA"/>
</dbReference>
<dbReference type="InterPro" id="IPR031915">
    <property type="entry name" value="Clr2_N"/>
</dbReference>
<dbReference type="GO" id="GO:0033553">
    <property type="term" value="C:rDNA heterochromatin"/>
    <property type="evidence" value="ECO:0007669"/>
    <property type="project" value="TreeGrafter"/>
</dbReference>
<feature type="compositionally biased region" description="Low complexity" evidence="1">
    <location>
        <begin position="460"/>
        <end position="472"/>
    </location>
</feature>
<feature type="compositionally biased region" description="Polar residues" evidence="1">
    <location>
        <begin position="294"/>
        <end position="333"/>
    </location>
</feature>
<feature type="domain" description="Cryptic loci regulator 2 N-terminal" evidence="2">
    <location>
        <begin position="80"/>
        <end position="142"/>
    </location>
</feature>
<dbReference type="InterPro" id="IPR038986">
    <property type="entry name" value="Clr2"/>
</dbReference>
<feature type="region of interest" description="Disordered" evidence="1">
    <location>
        <begin position="286"/>
        <end position="333"/>
    </location>
</feature>